<sequence>MKDKILKYLIKNKDNGYISGEKISNELDVSRVAVWKYISQLKEEGFIIESLRNKGYKLIKNPIDIHPLEIKESLNTSFIGKNIYYFDTLDSTNTMAKQHSKENGAVIISEEQTSGRGRLGRDWTSPKYKGLWFSIVLTPDMEPQYAPMISHVAAAALIKSFVNLGFSDVKCKWPNDIIINGKKVCGILTELSAELSRINHIVVGIGINVNLEESDFPMELLDKASSLKLIRGKDIERKALLVDILQNFEALYEKFEKELDIKTSINICKEYSAVLGKEVYLINKTEKEKVTAIDIDDKGQLIVRDAQGNFKKIISGEISVRGINGYI</sequence>
<feature type="binding site" evidence="5">
    <location>
        <position position="183"/>
    </location>
    <ligand>
        <name>biotin</name>
        <dbReference type="ChEBI" id="CHEBI:57586"/>
    </ligand>
</feature>
<keyword evidence="3 5" id="KW-0067">ATP-binding</keyword>
<comment type="catalytic activity">
    <reaction evidence="5">
        <text>biotin + L-lysyl-[protein] + ATP = N(6)-biotinyl-L-lysyl-[protein] + AMP + diphosphate + H(+)</text>
        <dbReference type="Rhea" id="RHEA:11756"/>
        <dbReference type="Rhea" id="RHEA-COMP:9752"/>
        <dbReference type="Rhea" id="RHEA-COMP:10505"/>
        <dbReference type="ChEBI" id="CHEBI:15378"/>
        <dbReference type="ChEBI" id="CHEBI:29969"/>
        <dbReference type="ChEBI" id="CHEBI:30616"/>
        <dbReference type="ChEBI" id="CHEBI:33019"/>
        <dbReference type="ChEBI" id="CHEBI:57586"/>
        <dbReference type="ChEBI" id="CHEBI:83144"/>
        <dbReference type="ChEBI" id="CHEBI:456215"/>
        <dbReference type="EC" id="6.3.4.15"/>
    </reaction>
</comment>
<dbReference type="Pfam" id="PF03099">
    <property type="entry name" value="BPL_LplA_LipB"/>
    <property type="match status" value="1"/>
</dbReference>
<dbReference type="PROSITE" id="PS51733">
    <property type="entry name" value="BPL_LPL_CATALYTIC"/>
    <property type="match status" value="1"/>
</dbReference>
<dbReference type="GO" id="GO:0005524">
    <property type="term" value="F:ATP binding"/>
    <property type="evidence" value="ECO:0007669"/>
    <property type="project" value="UniProtKB-UniRule"/>
</dbReference>
<dbReference type="InterPro" id="IPR045864">
    <property type="entry name" value="aa-tRNA-synth_II/BPL/LPL"/>
</dbReference>
<dbReference type="Gene3D" id="3.30.930.10">
    <property type="entry name" value="Bira Bifunctional Protein, Domain 2"/>
    <property type="match status" value="1"/>
</dbReference>
<accession>A0A1M6KVB6</accession>
<dbReference type="Pfam" id="PF02237">
    <property type="entry name" value="BPL_C"/>
    <property type="match status" value="1"/>
</dbReference>
<organism evidence="7 8">
    <name type="scientific">Clostridium amylolyticum</name>
    <dbReference type="NCBI Taxonomy" id="1121298"/>
    <lineage>
        <taxon>Bacteria</taxon>
        <taxon>Bacillati</taxon>
        <taxon>Bacillota</taxon>
        <taxon>Clostridia</taxon>
        <taxon>Eubacteriales</taxon>
        <taxon>Clostridiaceae</taxon>
        <taxon>Clostridium</taxon>
    </lineage>
</organism>
<evidence type="ECO:0000256" key="4">
    <source>
        <dbReference type="ARBA" id="ARBA00023267"/>
    </source>
</evidence>
<dbReference type="HAMAP" id="MF_00978">
    <property type="entry name" value="Bifunct_BirA"/>
    <property type="match status" value="1"/>
</dbReference>
<dbReference type="InterPro" id="IPR004408">
    <property type="entry name" value="Biotin_CoA_COase_ligase"/>
</dbReference>
<dbReference type="RefSeq" id="WP_073009709.1">
    <property type="nucleotide sequence ID" value="NZ_FQZO01000006.1"/>
</dbReference>
<dbReference type="GO" id="GO:0003677">
    <property type="term" value="F:DNA binding"/>
    <property type="evidence" value="ECO:0007669"/>
    <property type="project" value="UniProtKB-UniRule"/>
</dbReference>
<dbReference type="InterPro" id="IPR013196">
    <property type="entry name" value="HTH_11"/>
</dbReference>
<dbReference type="GO" id="GO:0009249">
    <property type="term" value="P:protein lipoylation"/>
    <property type="evidence" value="ECO:0007669"/>
    <property type="project" value="UniProtKB-ARBA"/>
</dbReference>
<keyword evidence="4 5" id="KW-0092">Biotin</keyword>
<dbReference type="NCBIfam" id="TIGR00121">
    <property type="entry name" value="birA_ligase"/>
    <property type="match status" value="1"/>
</dbReference>
<dbReference type="InterPro" id="IPR008988">
    <property type="entry name" value="Transcriptional_repressor_C"/>
</dbReference>
<dbReference type="InterPro" id="IPR003142">
    <property type="entry name" value="BPL_C"/>
</dbReference>
<dbReference type="EC" id="6.3.4.15" evidence="5"/>
<feature type="binding site" evidence="5">
    <location>
        <begin position="91"/>
        <end position="93"/>
    </location>
    <ligand>
        <name>biotin</name>
        <dbReference type="ChEBI" id="CHEBI:57586"/>
    </ligand>
</feature>
<name>A0A1M6KVB6_9CLOT</name>
<feature type="binding site" evidence="5">
    <location>
        <position position="112"/>
    </location>
    <ligand>
        <name>biotin</name>
        <dbReference type="ChEBI" id="CHEBI:57586"/>
    </ligand>
</feature>
<feature type="binding site" evidence="5">
    <location>
        <begin position="116"/>
        <end position="118"/>
    </location>
    <ligand>
        <name>biotin</name>
        <dbReference type="ChEBI" id="CHEBI:57586"/>
    </ligand>
</feature>
<dbReference type="Gene3D" id="2.30.30.100">
    <property type="match status" value="1"/>
</dbReference>
<dbReference type="EMBL" id="FQZO01000006">
    <property type="protein sequence ID" value="SHJ62879.1"/>
    <property type="molecule type" value="Genomic_DNA"/>
</dbReference>
<dbReference type="SUPFAM" id="SSF46785">
    <property type="entry name" value="Winged helix' DNA-binding domain"/>
    <property type="match status" value="1"/>
</dbReference>
<evidence type="ECO:0000313" key="8">
    <source>
        <dbReference type="Proteomes" id="UP000184080"/>
    </source>
</evidence>
<dbReference type="PANTHER" id="PTHR12835">
    <property type="entry name" value="BIOTIN PROTEIN LIGASE"/>
    <property type="match status" value="1"/>
</dbReference>
<comment type="similarity">
    <text evidence="5">Belongs to the biotin--protein ligase family.</text>
</comment>
<dbReference type="STRING" id="1121298.SAMN05444401_3507"/>
<dbReference type="InterPro" id="IPR036388">
    <property type="entry name" value="WH-like_DNA-bd_sf"/>
</dbReference>
<feature type="domain" description="BPL/LPL catalytic" evidence="6">
    <location>
        <begin position="68"/>
        <end position="256"/>
    </location>
</feature>
<feature type="DNA-binding region" description="H-T-H motif" evidence="5">
    <location>
        <begin position="20"/>
        <end position="39"/>
    </location>
</feature>
<proteinExistence type="inferred from homology"/>
<keyword evidence="5" id="KW-0678">Repressor</keyword>
<gene>
    <name evidence="5" type="primary">birA</name>
    <name evidence="7" type="ORF">SAMN05444401_3507</name>
</gene>
<keyword evidence="8" id="KW-1185">Reference proteome</keyword>
<protein>
    <recommendedName>
        <fullName evidence="5">Bifunctional ligase/repressor BirA</fullName>
    </recommendedName>
    <alternativeName>
        <fullName evidence="5">Biotin--[acetyl-CoA-carboxylase] ligase</fullName>
        <ecNumber evidence="5">6.3.4.15</ecNumber>
    </alternativeName>
    <alternativeName>
        <fullName evidence="5">Biotin--protein ligase</fullName>
    </alternativeName>
    <alternativeName>
        <fullName evidence="5">Biotin-[acetyl-CoA carboxylase] synthetase</fullName>
    </alternativeName>
</protein>
<dbReference type="SUPFAM" id="SSF50037">
    <property type="entry name" value="C-terminal domain of transcriptional repressors"/>
    <property type="match status" value="1"/>
</dbReference>
<dbReference type="GO" id="GO:0005737">
    <property type="term" value="C:cytoplasm"/>
    <property type="evidence" value="ECO:0007669"/>
    <property type="project" value="TreeGrafter"/>
</dbReference>
<dbReference type="InterPro" id="IPR030855">
    <property type="entry name" value="Bifunct_BirA"/>
</dbReference>
<evidence type="ECO:0000256" key="5">
    <source>
        <dbReference type="HAMAP-Rule" id="MF_00978"/>
    </source>
</evidence>
<dbReference type="Pfam" id="PF08279">
    <property type="entry name" value="HTH_11"/>
    <property type="match status" value="1"/>
</dbReference>
<keyword evidence="5" id="KW-0238">DNA-binding</keyword>
<dbReference type="InterPro" id="IPR004143">
    <property type="entry name" value="BPL_LPL_catalytic"/>
</dbReference>
<reference evidence="7 8" key="1">
    <citation type="submission" date="2016-11" db="EMBL/GenBank/DDBJ databases">
        <authorList>
            <person name="Jaros S."/>
            <person name="Januszkiewicz K."/>
            <person name="Wedrychowicz H."/>
        </authorList>
    </citation>
    <scope>NUCLEOTIDE SEQUENCE [LARGE SCALE GENOMIC DNA]</scope>
    <source>
        <strain evidence="7 8">DSM 21864</strain>
    </source>
</reference>
<dbReference type="SUPFAM" id="SSF55681">
    <property type="entry name" value="Class II aaRS and biotin synthetases"/>
    <property type="match status" value="1"/>
</dbReference>
<evidence type="ECO:0000259" key="6">
    <source>
        <dbReference type="PROSITE" id="PS51733"/>
    </source>
</evidence>
<keyword evidence="5" id="KW-0804">Transcription</keyword>
<dbReference type="Proteomes" id="UP000184080">
    <property type="component" value="Unassembled WGS sequence"/>
</dbReference>
<dbReference type="GO" id="GO:0016740">
    <property type="term" value="F:transferase activity"/>
    <property type="evidence" value="ECO:0007669"/>
    <property type="project" value="UniProtKB-ARBA"/>
</dbReference>
<keyword evidence="5" id="KW-0805">Transcription regulation</keyword>
<dbReference type="AlphaFoldDB" id="A0A1M6KVB6"/>
<dbReference type="Gene3D" id="1.10.10.10">
    <property type="entry name" value="Winged helix-like DNA-binding domain superfamily/Winged helix DNA-binding domain"/>
    <property type="match status" value="1"/>
</dbReference>
<dbReference type="GO" id="GO:0006355">
    <property type="term" value="P:regulation of DNA-templated transcription"/>
    <property type="evidence" value="ECO:0007669"/>
    <property type="project" value="UniProtKB-UniRule"/>
</dbReference>
<dbReference type="PANTHER" id="PTHR12835:SF5">
    <property type="entry name" value="BIOTIN--PROTEIN LIGASE"/>
    <property type="match status" value="1"/>
</dbReference>
<keyword evidence="1 5" id="KW-0436">Ligase</keyword>
<evidence type="ECO:0000313" key="7">
    <source>
        <dbReference type="EMBL" id="SHJ62879.1"/>
    </source>
</evidence>
<dbReference type="GO" id="GO:0004077">
    <property type="term" value="F:biotin--[biotin carboxyl-carrier protein] ligase activity"/>
    <property type="evidence" value="ECO:0007669"/>
    <property type="project" value="UniProtKB-UniRule"/>
</dbReference>
<dbReference type="InterPro" id="IPR036390">
    <property type="entry name" value="WH_DNA-bd_sf"/>
</dbReference>
<evidence type="ECO:0000256" key="2">
    <source>
        <dbReference type="ARBA" id="ARBA00022741"/>
    </source>
</evidence>
<dbReference type="OrthoDB" id="9807064at2"/>
<evidence type="ECO:0000256" key="3">
    <source>
        <dbReference type="ARBA" id="ARBA00022840"/>
    </source>
</evidence>
<dbReference type="CDD" id="cd16442">
    <property type="entry name" value="BPL"/>
    <property type="match status" value="1"/>
</dbReference>
<evidence type="ECO:0000256" key="1">
    <source>
        <dbReference type="ARBA" id="ARBA00022598"/>
    </source>
</evidence>
<keyword evidence="2 5" id="KW-0547">Nucleotide-binding</keyword>
<comment type="function">
    <text evidence="5">Acts both as a biotin--[acetyl-CoA-carboxylase] ligase and a repressor.</text>
</comment>